<dbReference type="RefSeq" id="WP_055275292.1">
    <property type="nucleotide sequence ID" value="NZ_CYZV01000004.1"/>
</dbReference>
<dbReference type="AlphaFoldDB" id="A0A173Z1Y7"/>
<dbReference type="Pfam" id="PF08238">
    <property type="entry name" value="Sel1"/>
    <property type="match status" value="12"/>
</dbReference>
<dbReference type="InterPro" id="IPR050767">
    <property type="entry name" value="Sel1_AlgK"/>
</dbReference>
<dbReference type="SUPFAM" id="SSF81901">
    <property type="entry name" value="HCP-like"/>
    <property type="match status" value="3"/>
</dbReference>
<gene>
    <name evidence="1" type="primary">hcpC</name>
    <name evidence="1" type="ORF">ERS852470_00532</name>
</gene>
<accession>A0A173Z1Y7</accession>
<dbReference type="Gene3D" id="1.25.40.10">
    <property type="entry name" value="Tetratricopeptide repeat domain"/>
    <property type="match status" value="3"/>
</dbReference>
<dbReference type="EMBL" id="CYZV01000004">
    <property type="protein sequence ID" value="CUN70482.1"/>
    <property type="molecule type" value="Genomic_DNA"/>
</dbReference>
<dbReference type="PANTHER" id="PTHR11102:SF160">
    <property type="entry name" value="ERAD-ASSOCIATED E3 UBIQUITIN-PROTEIN LIGASE COMPONENT HRD3"/>
    <property type="match status" value="1"/>
</dbReference>
<protein>
    <submittedName>
        <fullName evidence="1">Sel1 domain-containing protein repeat-containing protein</fullName>
        <ecNumber evidence="1">3.5.2.6</ecNumber>
    </submittedName>
</protein>
<evidence type="ECO:0000313" key="1">
    <source>
        <dbReference type="EMBL" id="CUN70482.1"/>
    </source>
</evidence>
<reference evidence="1 2" key="1">
    <citation type="submission" date="2015-09" db="EMBL/GenBank/DDBJ databases">
        <authorList>
            <consortium name="Pathogen Informatics"/>
        </authorList>
    </citation>
    <scope>NUCLEOTIDE SEQUENCE [LARGE SCALE GENOMIC DNA]</scope>
    <source>
        <strain evidence="1 2">2789STDY5834855</strain>
    </source>
</reference>
<dbReference type="PANTHER" id="PTHR11102">
    <property type="entry name" value="SEL-1-LIKE PROTEIN"/>
    <property type="match status" value="1"/>
</dbReference>
<dbReference type="InterPro" id="IPR006597">
    <property type="entry name" value="Sel1-like"/>
</dbReference>
<organism evidence="1 2">
    <name type="scientific">Clostridium disporicum</name>
    <dbReference type="NCBI Taxonomy" id="84024"/>
    <lineage>
        <taxon>Bacteria</taxon>
        <taxon>Bacillati</taxon>
        <taxon>Bacillota</taxon>
        <taxon>Clostridia</taxon>
        <taxon>Eubacteriales</taxon>
        <taxon>Clostridiaceae</taxon>
        <taxon>Clostridium</taxon>
    </lineage>
</organism>
<evidence type="ECO:0000313" key="2">
    <source>
        <dbReference type="Proteomes" id="UP000095558"/>
    </source>
</evidence>
<proteinExistence type="predicted"/>
<dbReference type="GO" id="GO:0008800">
    <property type="term" value="F:beta-lactamase activity"/>
    <property type="evidence" value="ECO:0007669"/>
    <property type="project" value="UniProtKB-EC"/>
</dbReference>
<dbReference type="OrthoDB" id="7056571at2"/>
<dbReference type="InterPro" id="IPR011990">
    <property type="entry name" value="TPR-like_helical_dom_sf"/>
</dbReference>
<keyword evidence="1" id="KW-0378">Hydrolase</keyword>
<dbReference type="EC" id="3.5.2.6" evidence="1"/>
<dbReference type="SMART" id="SM00671">
    <property type="entry name" value="SEL1"/>
    <property type="match status" value="11"/>
</dbReference>
<name>A0A173Z1Y7_9CLOT</name>
<dbReference type="Proteomes" id="UP000095558">
    <property type="component" value="Unassembled WGS sequence"/>
</dbReference>
<sequence length="857" mass="100325">MDKIFNYDFLKLEFRDIYEDLNELKGQTSPEMINKDVDAVIDDIIYYICKQNNILYDENVGWLKRLDILKEMDVIPNEILQKIILWSKKAKSNEHDYENDQELIEMKLLYEVLVWFVINYGNENYSLFISDLFESEKEIFKKYLKKDKGDLESKKKIESNILEKTEAEEVSQELVESGEKYYFGRGVKRDYKTAYKYFLDAAKMNDEYAESYLGLFYDRGIGIPRNYEMAYQWYYKAASKGNAFAQYSIGVLYSEGNGVPKDYYKAFIWFQKSAENDYSAAYYQLGRCYYNGFGVEKDVDSAFKWHKKAAENNFPASQYALSLMYKNGEGCEENLVSAYYWIERAAENDYEDAYYIVGRSYLEGIYLEPDYKKAFHYLSKGYLALDTNCIESLAEMYLKGLYVKKDVYTALELYNKAIEFGDKSIYFKIGKVYEEQGLINQAISAYEEGHEEGNLKCTQRLGIMYYNGDGVEKDLEKAIEYVSIAAAKKEPHAMYVLAVAYLRLNKFGDKTTDIVKKLLKEAYELNSPYAADYLASIMINELNEGKEVNRAELVKYIRFGVENDLKESIFKFGYIYEKGIGVLQDYEEAYSYYNIAAERNCIKAMIKLGDWYKKGIFLSRNIDLAIKWYEKAANKNGIEGIENLIQIYERGIGGRRSDIKAIYYVFKLIDLDALKGKERLVYYCFKGIGVEENKEKGYELINEIEEIDKGTANFIRGYLAENNLIEMNSDEIINLYQEGIELGNLECYGQLANYLYKNNLYNNPKYEEAFNIAMEGEALGVSKCEYVILKEKLKEYEESKIVTIEELIVLRKLSKLINKGIYEVINDLIKWYSERKPEDKLLYYQLLEDKIYYNLKE</sequence>